<evidence type="ECO:0000259" key="2">
    <source>
        <dbReference type="Pfam" id="PF18885"/>
    </source>
</evidence>
<dbReference type="Pfam" id="PF18885">
    <property type="entry name" value="DUF5648"/>
    <property type="match status" value="1"/>
</dbReference>
<name>A0A2N6P247_BEABA</name>
<feature type="domain" description="DUF5648" evidence="2">
    <location>
        <begin position="31"/>
        <end position="161"/>
    </location>
</feature>
<dbReference type="EMBL" id="MRVG01000001">
    <property type="protein sequence ID" value="PMB73593.1"/>
    <property type="molecule type" value="Genomic_DNA"/>
</dbReference>
<organism evidence="3 4">
    <name type="scientific">Beauveria bassiana</name>
    <name type="common">White muscardine disease fungus</name>
    <name type="synonym">Tritirachium shiotae</name>
    <dbReference type="NCBI Taxonomy" id="176275"/>
    <lineage>
        <taxon>Eukaryota</taxon>
        <taxon>Fungi</taxon>
        <taxon>Dikarya</taxon>
        <taxon>Ascomycota</taxon>
        <taxon>Pezizomycotina</taxon>
        <taxon>Sordariomycetes</taxon>
        <taxon>Hypocreomycetidae</taxon>
        <taxon>Hypocreales</taxon>
        <taxon>Cordycipitaceae</taxon>
        <taxon>Beauveria</taxon>
    </lineage>
</organism>
<feature type="signal peptide" evidence="1">
    <location>
        <begin position="1"/>
        <end position="16"/>
    </location>
</feature>
<dbReference type="AlphaFoldDB" id="A0A2N6P247"/>
<keyword evidence="1" id="KW-0732">Signal</keyword>
<comment type="caution">
    <text evidence="3">The sequence shown here is derived from an EMBL/GenBank/DDBJ whole genome shotgun (WGS) entry which is preliminary data.</text>
</comment>
<dbReference type="OMA" id="YEYEGIA"/>
<gene>
    <name evidence="3" type="ORF">BM221_001016</name>
</gene>
<sequence>MRFFTVLATLCAAASAVPTEAEVQAKLVTELWRAYSGRAQDHFYTTNYNEYNNAVTNLGYAAEGVAARIYSRQVAGTSPGATDHFYTTSAAERDNAVRNLGYQDEGITGYVFPSDSKPKTVPFYRAYSPTQRDHFYTISGTEMENAVRKLGYTYEGVAAYVFEP</sequence>
<reference evidence="3 4" key="1">
    <citation type="journal article" date="2016" name="Appl. Microbiol. Biotechnol.">
        <title>Characterization of T-DNA insertion mutants with decreased virulence in the entomopathogenic fungus Beauveria bassiana JEF-007.</title>
        <authorList>
            <person name="Kim S."/>
            <person name="Lee S.J."/>
            <person name="Nai Y.S."/>
            <person name="Yu J.S."/>
            <person name="Lee M.R."/>
            <person name="Yang Y.T."/>
            <person name="Kim J.S."/>
        </authorList>
    </citation>
    <scope>NUCLEOTIDE SEQUENCE [LARGE SCALE GENOMIC DNA]</scope>
    <source>
        <strain evidence="3 4">JEF-007</strain>
    </source>
</reference>
<proteinExistence type="predicted"/>
<protein>
    <recommendedName>
        <fullName evidence="2">DUF5648 domain-containing protein</fullName>
    </recommendedName>
</protein>
<accession>A0A2N6P247</accession>
<evidence type="ECO:0000313" key="4">
    <source>
        <dbReference type="Proteomes" id="UP000235728"/>
    </source>
</evidence>
<dbReference type="Proteomes" id="UP000235728">
    <property type="component" value="Unassembled WGS sequence"/>
</dbReference>
<feature type="chain" id="PRO_5014801762" description="DUF5648 domain-containing protein" evidence="1">
    <location>
        <begin position="17"/>
        <end position="164"/>
    </location>
</feature>
<evidence type="ECO:0000313" key="3">
    <source>
        <dbReference type="EMBL" id="PMB73593.1"/>
    </source>
</evidence>
<dbReference type="InterPro" id="IPR043708">
    <property type="entry name" value="DUF5648"/>
</dbReference>
<evidence type="ECO:0000256" key="1">
    <source>
        <dbReference type="SAM" id="SignalP"/>
    </source>
</evidence>